<organism evidence="4 5">
    <name type="scientific">Priestia megaterium (strain ATCC 14581 / DSM 32 / CCUG 1817 / JCM 2506 / NBRC 15308 / NCIMB 9376 / NCTC 10342 / NRRL B-14308 / VKM B-512 / Ford 19)</name>
    <name type="common">Bacillus megaterium</name>
    <dbReference type="NCBI Taxonomy" id="1348623"/>
    <lineage>
        <taxon>Bacteria</taxon>
        <taxon>Bacillati</taxon>
        <taxon>Bacillota</taxon>
        <taxon>Bacilli</taxon>
        <taxon>Bacillales</taxon>
        <taxon>Bacillaceae</taxon>
        <taxon>Priestia</taxon>
    </lineage>
</organism>
<gene>
    <name evidence="4" type="ORF">BG04_5923</name>
</gene>
<dbReference type="EMBL" id="CP009921">
    <property type="protein sequence ID" value="AJI25546.1"/>
    <property type="molecule type" value="Genomic_DNA"/>
</dbReference>
<evidence type="ECO:0000256" key="1">
    <source>
        <dbReference type="ARBA" id="ARBA00008857"/>
    </source>
</evidence>
<evidence type="ECO:0000256" key="3">
    <source>
        <dbReference type="ARBA" id="ARBA00023172"/>
    </source>
</evidence>
<dbReference type="PROSITE" id="PS51900">
    <property type="entry name" value="CB"/>
    <property type="match status" value="1"/>
</dbReference>
<geneLocation type="plasmid" evidence="4 5">
    <name>pBMV_2</name>
</geneLocation>
<dbReference type="PANTHER" id="PTHR30349">
    <property type="entry name" value="PHAGE INTEGRASE-RELATED"/>
    <property type="match status" value="1"/>
</dbReference>
<dbReference type="InterPro" id="IPR011010">
    <property type="entry name" value="DNA_brk_join_enz"/>
</dbReference>
<keyword evidence="3" id="KW-0233">DNA recombination</keyword>
<dbReference type="InterPro" id="IPR050090">
    <property type="entry name" value="Tyrosine_recombinase_XerCD"/>
</dbReference>
<dbReference type="RefSeq" id="WP_034655773.1">
    <property type="nucleotide sequence ID" value="NZ_BCVB01000028.1"/>
</dbReference>
<dbReference type="HOGENOM" id="CLU_061115_1_1_9"/>
<dbReference type="Gene3D" id="1.10.150.130">
    <property type="match status" value="1"/>
</dbReference>
<dbReference type="AlphaFoldDB" id="A0A0B6APZ5"/>
<dbReference type="CDD" id="cd00397">
    <property type="entry name" value="DNA_BRE_C"/>
    <property type="match status" value="1"/>
</dbReference>
<dbReference type="Pfam" id="PF00589">
    <property type="entry name" value="Phage_integrase"/>
    <property type="match status" value="1"/>
</dbReference>
<evidence type="ECO:0000256" key="2">
    <source>
        <dbReference type="ARBA" id="ARBA00023125"/>
    </source>
</evidence>
<dbReference type="GeneID" id="93645932"/>
<reference evidence="4 5" key="1">
    <citation type="journal article" date="2015" name="Genome Announc.">
        <title>Complete genome sequences for 35 biothreat assay-relevant bacillus species.</title>
        <authorList>
            <person name="Johnson S.L."/>
            <person name="Daligault H.E."/>
            <person name="Davenport K.W."/>
            <person name="Jaissle J."/>
            <person name="Frey K.G."/>
            <person name="Ladner J.T."/>
            <person name="Broomall S.M."/>
            <person name="Bishop-Lilly K.A."/>
            <person name="Bruce D.C."/>
            <person name="Gibbons H.S."/>
            <person name="Coyne S.R."/>
            <person name="Lo C.C."/>
            <person name="Meincke L."/>
            <person name="Munk A.C."/>
            <person name="Koroleva G.I."/>
            <person name="Rosenzweig C.N."/>
            <person name="Palacios G.F."/>
            <person name="Redden C.L."/>
            <person name="Minogue T.D."/>
            <person name="Chain P.S."/>
        </authorList>
    </citation>
    <scope>NUCLEOTIDE SEQUENCE [LARGE SCALE GENOMIC DNA]</scope>
    <source>
        <strain evidence="5">ATCC 14581 / DSM 32 / JCM 2506 / NBRC 15308 / NCIMB 9376 / NCTC 10342 / NRRL B-14308 / VKM B-512</strain>
        <plasmid evidence="4 5">pBMV_2</plasmid>
    </source>
</reference>
<evidence type="ECO:0000313" key="4">
    <source>
        <dbReference type="EMBL" id="AJI25546.1"/>
    </source>
</evidence>
<dbReference type="KEGG" id="bmeg:BG04_5923"/>
<accession>A0A0B6APZ5</accession>
<dbReference type="GO" id="GO:0006310">
    <property type="term" value="P:DNA recombination"/>
    <property type="evidence" value="ECO:0007669"/>
    <property type="project" value="UniProtKB-KW"/>
</dbReference>
<dbReference type="SUPFAM" id="SSF56349">
    <property type="entry name" value="DNA breaking-rejoining enzymes"/>
    <property type="match status" value="1"/>
</dbReference>
<comment type="similarity">
    <text evidence="1">Belongs to the 'phage' integrase family.</text>
</comment>
<dbReference type="GO" id="GO:0015074">
    <property type="term" value="P:DNA integration"/>
    <property type="evidence" value="ECO:0007669"/>
    <property type="project" value="InterPro"/>
</dbReference>
<dbReference type="Proteomes" id="UP000031829">
    <property type="component" value="Plasmid pBMV_2"/>
</dbReference>
<sequence length="382" mass="45997">MRNFSLVHIGTEVRERRGDFNKIVSLMLDSKYYDALEERNEHHQRKNENMFSDFTDGEMMYYYVHQRKHIRKDRERKENTKTEYVRILLQFYQYAVKSESFLRQDVDYYIEETIFKNLRPWHIRNYQDYLSTALLGKGGQPYSPATLDAKMTTLKSFMKWLHETKYIQHPLHKEILSTSLSEQEIPNRDLYYHEVKQLLDYYKDHPINYGLLTMLAMTGLRVQEIAKASWGDVYLDSLSGHYRLRGVGKGGKKFDKLLHPSLYERILAFRERRHVSTALNSSDQGPLFPTKDGVYYQYKNLSNYIVRIIERTELPFIKERNDRITPHYFRHFYAIYSRQQGADIFLIQKELGHSDRKTTERYLEKVLQREQEIGLMWKEQDF</sequence>
<dbReference type="InterPro" id="IPR044068">
    <property type="entry name" value="CB"/>
</dbReference>
<dbReference type="GO" id="GO:0003677">
    <property type="term" value="F:DNA binding"/>
    <property type="evidence" value="ECO:0007669"/>
    <property type="project" value="UniProtKB-UniRule"/>
</dbReference>
<dbReference type="InterPro" id="IPR002104">
    <property type="entry name" value="Integrase_catalytic"/>
</dbReference>
<keyword evidence="4" id="KW-0614">Plasmid</keyword>
<name>A0A0B6APZ5_PRIM2</name>
<proteinExistence type="inferred from homology"/>
<dbReference type="PROSITE" id="PS51898">
    <property type="entry name" value="TYR_RECOMBINASE"/>
    <property type="match status" value="1"/>
</dbReference>
<dbReference type="InterPro" id="IPR013762">
    <property type="entry name" value="Integrase-like_cat_sf"/>
</dbReference>
<dbReference type="PANTHER" id="PTHR30349:SF41">
    <property type="entry name" value="INTEGRASE_RECOMBINASE PROTEIN MJ0367-RELATED"/>
    <property type="match status" value="1"/>
</dbReference>
<keyword evidence="2" id="KW-0238">DNA-binding</keyword>
<dbReference type="Gene3D" id="1.10.443.10">
    <property type="entry name" value="Intergrase catalytic core"/>
    <property type="match status" value="1"/>
</dbReference>
<protein>
    <submittedName>
        <fullName evidence="4">Phage integrase family protein</fullName>
    </submittedName>
</protein>
<evidence type="ECO:0000313" key="5">
    <source>
        <dbReference type="Proteomes" id="UP000031829"/>
    </source>
</evidence>
<dbReference type="InterPro" id="IPR010998">
    <property type="entry name" value="Integrase_recombinase_N"/>
</dbReference>